<evidence type="ECO:0000256" key="2">
    <source>
        <dbReference type="SAM" id="MobiDB-lite"/>
    </source>
</evidence>
<reference evidence="4" key="1">
    <citation type="submission" date="2022-11" db="UniProtKB">
        <authorList>
            <consortium name="WormBaseParasite"/>
        </authorList>
    </citation>
    <scope>IDENTIFICATION</scope>
</reference>
<evidence type="ECO:0000313" key="4">
    <source>
        <dbReference type="WBParaSite" id="Minc3s04632g36705"/>
    </source>
</evidence>
<dbReference type="Proteomes" id="UP000887563">
    <property type="component" value="Unplaced"/>
</dbReference>
<feature type="region of interest" description="Disordered" evidence="2">
    <location>
        <begin position="66"/>
        <end position="113"/>
    </location>
</feature>
<accession>A0A914NG23</accession>
<feature type="compositionally biased region" description="Polar residues" evidence="2">
    <location>
        <begin position="68"/>
        <end position="78"/>
    </location>
</feature>
<feature type="compositionally biased region" description="Low complexity" evidence="2">
    <location>
        <begin position="104"/>
        <end position="113"/>
    </location>
</feature>
<feature type="compositionally biased region" description="Pro residues" evidence="2">
    <location>
        <begin position="80"/>
        <end position="98"/>
    </location>
</feature>
<evidence type="ECO:0000256" key="1">
    <source>
        <dbReference type="SAM" id="Coils"/>
    </source>
</evidence>
<keyword evidence="3" id="KW-1185">Reference proteome</keyword>
<protein>
    <submittedName>
        <fullName evidence="4">Uncharacterized protein</fullName>
    </submittedName>
</protein>
<sequence>MEFASPPPLFNKNIYSFNNKTPIFVFIVINEEENLNLNNSRNTTTTNSSTPSSSLCSSSQDSAIVLCPSTSSSNNGDNLSPPPDPRQEPPPPPPPPTSQPATTKSKQISPSSSFSNKQSNLIFLYLNWFLFDPLNNYSSIKIEEEGEEQKIENEEEGKEEENNDEIKQIKLNINNIFEKLNKLAKDLEDAYPDRNLLLMCNRRSLRQLLYPLCAQAFLAKLADEGLSK</sequence>
<dbReference type="WBParaSite" id="Minc3s04632g36705">
    <property type="protein sequence ID" value="Minc3s04632g36705"/>
    <property type="gene ID" value="Minc3s04632g36705"/>
</dbReference>
<feature type="coiled-coil region" evidence="1">
    <location>
        <begin position="141"/>
        <end position="186"/>
    </location>
</feature>
<organism evidence="3 4">
    <name type="scientific">Meloidogyne incognita</name>
    <name type="common">Southern root-knot nematode worm</name>
    <name type="synonym">Oxyuris incognita</name>
    <dbReference type="NCBI Taxonomy" id="6306"/>
    <lineage>
        <taxon>Eukaryota</taxon>
        <taxon>Metazoa</taxon>
        <taxon>Ecdysozoa</taxon>
        <taxon>Nematoda</taxon>
        <taxon>Chromadorea</taxon>
        <taxon>Rhabditida</taxon>
        <taxon>Tylenchina</taxon>
        <taxon>Tylenchomorpha</taxon>
        <taxon>Tylenchoidea</taxon>
        <taxon>Meloidogynidae</taxon>
        <taxon>Meloidogyninae</taxon>
        <taxon>Meloidogyne</taxon>
        <taxon>Meloidogyne incognita group</taxon>
    </lineage>
</organism>
<evidence type="ECO:0000313" key="3">
    <source>
        <dbReference type="Proteomes" id="UP000887563"/>
    </source>
</evidence>
<dbReference type="AlphaFoldDB" id="A0A914NG23"/>
<name>A0A914NG23_MELIC</name>
<keyword evidence="1" id="KW-0175">Coiled coil</keyword>
<proteinExistence type="predicted"/>